<dbReference type="RefSeq" id="WP_306161244.1">
    <property type="nucleotide sequence ID" value="NZ_CP132315.1"/>
</dbReference>
<dbReference type="Gene3D" id="1.50.10.10">
    <property type="match status" value="1"/>
</dbReference>
<keyword evidence="4" id="KW-1185">Reference proteome</keyword>
<dbReference type="InterPro" id="IPR008928">
    <property type="entry name" value="6-hairpin_glycosidase_sf"/>
</dbReference>
<dbReference type="InterPro" id="IPR012341">
    <property type="entry name" value="6hp_glycosidase-like_sf"/>
</dbReference>
<dbReference type="EMBL" id="CP132315">
    <property type="protein sequence ID" value="WLS04903.1"/>
    <property type="molecule type" value="Genomic_DNA"/>
</dbReference>
<evidence type="ECO:0000313" key="4">
    <source>
        <dbReference type="Proteomes" id="UP001225788"/>
    </source>
</evidence>
<geneLocation type="plasmid" evidence="3 4">
    <name>unnamed1</name>
</geneLocation>
<keyword evidence="3" id="KW-0614">Plasmid</keyword>
<evidence type="ECO:0000256" key="1">
    <source>
        <dbReference type="ARBA" id="ARBA00008558"/>
    </source>
</evidence>
<comment type="similarity">
    <text evidence="1">Belongs to the N-acylglucosamine 2-epimerase family.</text>
</comment>
<accession>A0ABY9K8K2</accession>
<dbReference type="PANTHER" id="PTHR15108">
    <property type="entry name" value="N-ACYLGLUCOSAMINE-2-EPIMERASE"/>
    <property type="match status" value="1"/>
</dbReference>
<evidence type="ECO:0000256" key="2">
    <source>
        <dbReference type="ARBA" id="ARBA00023235"/>
    </source>
</evidence>
<dbReference type="SUPFAM" id="SSF48208">
    <property type="entry name" value="Six-hairpin glycosidases"/>
    <property type="match status" value="1"/>
</dbReference>
<proteinExistence type="inferred from homology"/>
<keyword evidence="2" id="KW-0413">Isomerase</keyword>
<protein>
    <submittedName>
        <fullName evidence="3">AGE family epimerase/isomerase</fullName>
    </submittedName>
</protein>
<dbReference type="InterPro" id="IPR010819">
    <property type="entry name" value="AGE/CE"/>
</dbReference>
<sequence length="390" mass="43028">MAERVARAWDVLLSDWLPQVTDPDFGMFDALDAAGRPDFQSDKTILAQARMLFSLSHLALVRDGDPRLVRLAKRQAGALAAYRKAPGLYRRAVRRDGAPTGRAADEIARSYDQAFVLLGLATWNRIAPSNATELEIEACWTAIGSHLTDVHTGLLVEDDSVVDAAAPNAPPRAQNPHMHLYEACLQAFEMTGSAVWLDRAAGLRSHALLHFLDKETGSVREWIARDLSDLPGTEGSRREPGHQCEWSWLLRREAGFSGNASLHDLASRLMDFADRHGFAQSGPMRGAALDAVSATGKVQEPTFLLWPQTEAIKVFAQHHADGDAFAGERAKSLMTLVFDRWFSGTPFWINRVDSGGAILWRECLTRLFYHLALALTEGARAGLWAAPHRT</sequence>
<organism evidence="3 4">
    <name type="scientific">Shinella oryzae</name>
    <dbReference type="NCBI Taxonomy" id="2871820"/>
    <lineage>
        <taxon>Bacteria</taxon>
        <taxon>Pseudomonadati</taxon>
        <taxon>Pseudomonadota</taxon>
        <taxon>Alphaproteobacteria</taxon>
        <taxon>Hyphomicrobiales</taxon>
        <taxon>Rhizobiaceae</taxon>
        <taxon>Shinella</taxon>
    </lineage>
</organism>
<dbReference type="Proteomes" id="UP001225788">
    <property type="component" value="Plasmid unnamed1"/>
</dbReference>
<name>A0ABY9K8K2_9HYPH</name>
<gene>
    <name evidence="3" type="ORF">Q9315_22205</name>
</gene>
<evidence type="ECO:0000313" key="3">
    <source>
        <dbReference type="EMBL" id="WLS04903.1"/>
    </source>
</evidence>
<reference evidence="3 4" key="1">
    <citation type="submission" date="2023-08" db="EMBL/GenBank/DDBJ databases">
        <title>Pathogen: clinical or host-associated sample.</title>
        <authorList>
            <person name="Hergert J."/>
            <person name="Casey R."/>
            <person name="Wagner J."/>
            <person name="Young E.L."/>
            <person name="Oakeson K.F."/>
        </authorList>
    </citation>
    <scope>NUCLEOTIDE SEQUENCE [LARGE SCALE GENOMIC DNA]</scope>
    <source>
        <strain evidence="3 4">UPHL-collab-2</strain>
        <plasmid evidence="3 4">unnamed1</plasmid>
    </source>
</reference>
<dbReference type="Pfam" id="PF07221">
    <property type="entry name" value="GlcNAc_2-epim"/>
    <property type="match status" value="1"/>
</dbReference>